<evidence type="ECO:0000259" key="1">
    <source>
        <dbReference type="Pfam" id="PF13304"/>
    </source>
</evidence>
<dbReference type="InterPro" id="IPR027417">
    <property type="entry name" value="P-loop_NTPase"/>
</dbReference>
<dbReference type="AlphaFoldDB" id="A0A1Q5ZVV8"/>
<keyword evidence="3" id="KW-1185">Reference proteome</keyword>
<sequence>MIKTITIKNFFGFKNFEAKRLTNVNVIIGANDSGKTAILKLFYGISKSLEDFTQKNAHNPSPYKRLLSEKLINTFQPRKNGLGELVTKGSGEKLSVNITYEGRSKQQIQFSFGDTTTNSIVDCTENNHIESFADQYNALFIPAKEVLTAFDAIALTREQYNMIGFDDTYYDLILDLRVPTQQGNVNSELRNVNSDLEALFEGVITQGPKDNPFIFKKGKTEFSMPLTAEGIKKIGILTTLIKNRKLRKNTVLFMDEPETALHPKAVRNLAEMIVLMSKAGVQVFITTHNYFLIKQLAIIAKRDNTDINCFSLNKVQGQPIGYTLGNMKDGLPENQIIDEALAMFNEEIINSLGI</sequence>
<dbReference type="GO" id="GO:0005524">
    <property type="term" value="F:ATP binding"/>
    <property type="evidence" value="ECO:0007669"/>
    <property type="project" value="InterPro"/>
</dbReference>
<dbReference type="InterPro" id="IPR003959">
    <property type="entry name" value="ATPase_AAA_core"/>
</dbReference>
<evidence type="ECO:0000313" key="2">
    <source>
        <dbReference type="EMBL" id="OKS85901.1"/>
    </source>
</evidence>
<dbReference type="EMBL" id="MPPL01000001">
    <property type="protein sequence ID" value="OKS85901.1"/>
    <property type="molecule type" value="Genomic_DNA"/>
</dbReference>
<dbReference type="Proteomes" id="UP000186720">
    <property type="component" value="Unassembled WGS sequence"/>
</dbReference>
<dbReference type="RefSeq" id="WP_074488673.1">
    <property type="nucleotide sequence ID" value="NZ_FPAM01000002.1"/>
</dbReference>
<dbReference type="PIRSF" id="PIRSF029347">
    <property type="entry name" value="RecF"/>
    <property type="match status" value="1"/>
</dbReference>
<evidence type="ECO:0000313" key="3">
    <source>
        <dbReference type="Proteomes" id="UP000186720"/>
    </source>
</evidence>
<feature type="domain" description="ATPase AAA-type core" evidence="1">
    <location>
        <begin position="24"/>
        <end position="293"/>
    </location>
</feature>
<dbReference type="Pfam" id="PF13304">
    <property type="entry name" value="AAA_21"/>
    <property type="match status" value="1"/>
</dbReference>
<dbReference type="Gene3D" id="3.40.50.300">
    <property type="entry name" value="P-loop containing nucleotide triphosphate hydrolases"/>
    <property type="match status" value="1"/>
</dbReference>
<dbReference type="STRING" id="1302689.RG47T_1347"/>
<dbReference type="GO" id="GO:0016887">
    <property type="term" value="F:ATP hydrolysis activity"/>
    <property type="evidence" value="ECO:0007669"/>
    <property type="project" value="InterPro"/>
</dbReference>
<accession>A0A1Q5ZVV8</accession>
<protein>
    <recommendedName>
        <fullName evidence="1">ATPase AAA-type core domain-containing protein</fullName>
    </recommendedName>
</protein>
<dbReference type="PANTHER" id="PTHR43581:SF4">
    <property type="entry name" value="ATP_GTP PHOSPHATASE"/>
    <property type="match status" value="1"/>
</dbReference>
<organism evidence="2 3">
    <name type="scientific">Mucilaginibacter polytrichastri</name>
    <dbReference type="NCBI Taxonomy" id="1302689"/>
    <lineage>
        <taxon>Bacteria</taxon>
        <taxon>Pseudomonadati</taxon>
        <taxon>Bacteroidota</taxon>
        <taxon>Sphingobacteriia</taxon>
        <taxon>Sphingobacteriales</taxon>
        <taxon>Sphingobacteriaceae</taxon>
        <taxon>Mucilaginibacter</taxon>
    </lineage>
</organism>
<dbReference type="PANTHER" id="PTHR43581">
    <property type="entry name" value="ATP/GTP PHOSPHATASE"/>
    <property type="match status" value="1"/>
</dbReference>
<name>A0A1Q5ZVV8_9SPHI</name>
<comment type="caution">
    <text evidence="2">The sequence shown here is derived from an EMBL/GenBank/DDBJ whole genome shotgun (WGS) entry which is preliminary data.</text>
</comment>
<gene>
    <name evidence="2" type="ORF">RG47T_1347</name>
</gene>
<proteinExistence type="predicted"/>
<dbReference type="SUPFAM" id="SSF52540">
    <property type="entry name" value="P-loop containing nucleoside triphosphate hydrolases"/>
    <property type="match status" value="1"/>
</dbReference>
<reference evidence="2 3" key="1">
    <citation type="submission" date="2016-11" db="EMBL/GenBank/DDBJ databases">
        <title>Whole Genome Sequencing of Mucilaginibacter polytrichastri RG4-7(T) isolated from the moss sample.</title>
        <authorList>
            <person name="Li Y."/>
        </authorList>
    </citation>
    <scope>NUCLEOTIDE SEQUENCE [LARGE SCALE GENOMIC DNA]</scope>
    <source>
        <strain evidence="2 3">RG4-7</strain>
    </source>
</reference>
<dbReference type="InterPro" id="IPR051396">
    <property type="entry name" value="Bact_Antivir_Def_Nuclease"/>
</dbReference>
<dbReference type="OrthoDB" id="9792800at2"/>
<dbReference type="InterPro" id="IPR014555">
    <property type="entry name" value="RecF-like"/>
</dbReference>